<dbReference type="InterPro" id="IPR026881">
    <property type="entry name" value="WYL_dom"/>
</dbReference>
<feature type="domain" description="WYL" evidence="1">
    <location>
        <begin position="122"/>
        <end position="185"/>
    </location>
</feature>
<evidence type="ECO:0000259" key="3">
    <source>
        <dbReference type="Pfam" id="PF26109"/>
    </source>
</evidence>
<dbReference type="EMBL" id="CP043869">
    <property type="protein sequence ID" value="QEQ95573.1"/>
    <property type="molecule type" value="Genomic_DNA"/>
</dbReference>
<evidence type="ECO:0000259" key="2">
    <source>
        <dbReference type="Pfam" id="PF26107"/>
    </source>
</evidence>
<organism evidence="4 5">
    <name type="scientific">Neptunomonas concharum</name>
    <dbReference type="NCBI Taxonomy" id="1031538"/>
    <lineage>
        <taxon>Bacteria</taxon>
        <taxon>Pseudomonadati</taxon>
        <taxon>Pseudomonadota</taxon>
        <taxon>Gammaproteobacteria</taxon>
        <taxon>Oceanospirillales</taxon>
        <taxon>Oceanospirillaceae</taxon>
        <taxon>Neptunomonas</taxon>
    </lineage>
</organism>
<evidence type="ECO:0000313" key="5">
    <source>
        <dbReference type="Proteomes" id="UP000324760"/>
    </source>
</evidence>
<dbReference type="PIRSF" id="PIRSF015558">
    <property type="entry name" value="Txn_reg_DeoR_prd"/>
    <property type="match status" value="1"/>
</dbReference>
<dbReference type="AlphaFoldDB" id="A0A5P1R7P1"/>
<feature type="domain" description="DNA-binding transcriptional repressor CapW C-terminal dimerisation" evidence="2">
    <location>
        <begin position="207"/>
        <end position="269"/>
    </location>
</feature>
<proteinExistence type="predicted"/>
<dbReference type="Pfam" id="PF26109">
    <property type="entry name" value="WHD_BrxR"/>
    <property type="match status" value="1"/>
</dbReference>
<dbReference type="RefSeq" id="WP_138986277.1">
    <property type="nucleotide sequence ID" value="NZ_CP043869.1"/>
</dbReference>
<evidence type="ECO:0000259" key="1">
    <source>
        <dbReference type="Pfam" id="PF13280"/>
    </source>
</evidence>
<evidence type="ECO:0000313" key="4">
    <source>
        <dbReference type="EMBL" id="QEQ95573.1"/>
    </source>
</evidence>
<protein>
    <submittedName>
        <fullName evidence="4">WYL domain-containing protein</fullName>
    </submittedName>
</protein>
<dbReference type="PANTHER" id="PTHR34580:SF3">
    <property type="entry name" value="PROTEIN PAFB"/>
    <property type="match status" value="1"/>
</dbReference>
<dbReference type="Pfam" id="PF26107">
    <property type="entry name" value="BrxR_CTD"/>
    <property type="match status" value="1"/>
</dbReference>
<dbReference type="PROSITE" id="PS52050">
    <property type="entry name" value="WYL"/>
    <property type="match status" value="1"/>
</dbReference>
<dbReference type="Pfam" id="PF13280">
    <property type="entry name" value="WYL"/>
    <property type="match status" value="1"/>
</dbReference>
<dbReference type="InterPro" id="IPR059019">
    <property type="entry name" value="WHD_CapW"/>
</dbReference>
<dbReference type="KEGG" id="ncu:F0U83_02005"/>
<dbReference type="OrthoDB" id="6400324at2"/>
<accession>A0A5P1R7P1</accession>
<name>A0A5P1R7P1_9GAMM</name>
<feature type="domain" description="DNA-binding transcriptional repressor CapW winged helix-turn-helix" evidence="3">
    <location>
        <begin position="14"/>
        <end position="92"/>
    </location>
</feature>
<dbReference type="PANTHER" id="PTHR34580">
    <property type="match status" value="1"/>
</dbReference>
<keyword evidence="5" id="KW-1185">Reference proteome</keyword>
<dbReference type="InterPro" id="IPR051534">
    <property type="entry name" value="CBASS_pafABC_assoc_protein"/>
</dbReference>
<dbReference type="InterPro" id="IPR059020">
    <property type="entry name" value="CapW_CTD"/>
</dbReference>
<gene>
    <name evidence="4" type="ORF">F0U83_02005</name>
</gene>
<reference evidence="4 5" key="1">
    <citation type="journal article" date="2019" name="Biochem. Eng. J.">
        <title>Metabolic engineering of the marine bacteria Neptunomonas concharum for the production of acetoin and meso-2,3-butanediol from acetate.</title>
        <authorList>
            <person name="Li W."/>
            <person name="Pu N."/>
            <person name="Liu C.-X."/>
            <person name="Yuan Q.-P."/>
            <person name="Li Z.-J."/>
        </authorList>
    </citation>
    <scope>NUCLEOTIDE SEQUENCE [LARGE SCALE GENOMIC DNA]</scope>
    <source>
        <strain evidence="4 5">JCM17730</strain>
    </source>
</reference>
<dbReference type="Proteomes" id="UP000324760">
    <property type="component" value="Chromosome"/>
</dbReference>
<sequence>MDAVSEKLRYIDNERYRVIELFARWEGRINTTHLQNIFGVGRQKASDIIKSYSERYPNNLIYNPSIKGHQPTEHFQAYHAGNTFDEYHHILAHSGYPEYLSFMQTGFSLIEAPLRNISPALVQPIIRAIREKLRLDIGYASVTTPEYESRIISPHCLVFDGIRWHVRAWCEKNQQFRDFVLSRFSGEVEFEGPASYTAEDDERWNTWLDIIIEPDPRLPPAKRRIIAMDYQMDNNQRVIPVRAALVLYVWQRLRLDHYAPDPEAQQITITPDSHKAIKPYLP</sequence>
<dbReference type="InterPro" id="IPR016634">
    <property type="entry name" value="CapW-like"/>
</dbReference>